<dbReference type="EMBL" id="JASCZI010151267">
    <property type="protein sequence ID" value="MED6171558.1"/>
    <property type="molecule type" value="Genomic_DNA"/>
</dbReference>
<feature type="region of interest" description="Disordered" evidence="1">
    <location>
        <begin position="67"/>
        <end position="91"/>
    </location>
</feature>
<reference evidence="2 3" key="1">
    <citation type="journal article" date="2023" name="Plants (Basel)">
        <title>Bridging the Gap: Combining Genomics and Transcriptomics Approaches to Understand Stylosanthes scabra, an Orphan Legume from the Brazilian Caatinga.</title>
        <authorList>
            <person name="Ferreira-Neto J.R.C."/>
            <person name="da Silva M.D."/>
            <person name="Binneck E."/>
            <person name="de Melo N.F."/>
            <person name="da Silva R.H."/>
            <person name="de Melo A.L.T.M."/>
            <person name="Pandolfi V."/>
            <person name="Bustamante F.O."/>
            <person name="Brasileiro-Vidal A.C."/>
            <person name="Benko-Iseppon A.M."/>
        </authorList>
    </citation>
    <scope>NUCLEOTIDE SEQUENCE [LARGE SCALE GENOMIC DNA]</scope>
    <source>
        <tissue evidence="2">Leaves</tissue>
    </source>
</reference>
<evidence type="ECO:0000256" key="1">
    <source>
        <dbReference type="SAM" id="MobiDB-lite"/>
    </source>
</evidence>
<accession>A0ABU6VHX3</accession>
<protein>
    <submittedName>
        <fullName evidence="2">Uncharacterized protein</fullName>
    </submittedName>
</protein>
<organism evidence="2 3">
    <name type="scientific">Stylosanthes scabra</name>
    <dbReference type="NCBI Taxonomy" id="79078"/>
    <lineage>
        <taxon>Eukaryota</taxon>
        <taxon>Viridiplantae</taxon>
        <taxon>Streptophyta</taxon>
        <taxon>Embryophyta</taxon>
        <taxon>Tracheophyta</taxon>
        <taxon>Spermatophyta</taxon>
        <taxon>Magnoliopsida</taxon>
        <taxon>eudicotyledons</taxon>
        <taxon>Gunneridae</taxon>
        <taxon>Pentapetalae</taxon>
        <taxon>rosids</taxon>
        <taxon>fabids</taxon>
        <taxon>Fabales</taxon>
        <taxon>Fabaceae</taxon>
        <taxon>Papilionoideae</taxon>
        <taxon>50 kb inversion clade</taxon>
        <taxon>dalbergioids sensu lato</taxon>
        <taxon>Dalbergieae</taxon>
        <taxon>Pterocarpus clade</taxon>
        <taxon>Stylosanthes</taxon>
    </lineage>
</organism>
<gene>
    <name evidence="2" type="ORF">PIB30_041707</name>
</gene>
<proteinExistence type="predicted"/>
<feature type="compositionally biased region" description="Low complexity" evidence="1">
    <location>
        <begin position="74"/>
        <end position="83"/>
    </location>
</feature>
<evidence type="ECO:0000313" key="2">
    <source>
        <dbReference type="EMBL" id="MED6171558.1"/>
    </source>
</evidence>
<comment type="caution">
    <text evidence="2">The sequence shown here is derived from an EMBL/GenBank/DDBJ whole genome shotgun (WGS) entry which is preliminary data.</text>
</comment>
<evidence type="ECO:0000313" key="3">
    <source>
        <dbReference type="Proteomes" id="UP001341840"/>
    </source>
</evidence>
<dbReference type="Proteomes" id="UP001341840">
    <property type="component" value="Unassembled WGS sequence"/>
</dbReference>
<name>A0ABU6VHX3_9FABA</name>
<sequence length="191" mass="21079">MPRGFDPNVAPEVLNDDSMIQRLLSSTNWMECWADSQPGLEQVPPVHPTSVQATPILVPALSGRRYMDCRPQPRRTTSQSSGRRSVDSRWSGCAPRDSVFNFVDRQNELVIKSNPTMTFDLNESAPPAEGEDGEVQQYRMSYDHAVGIEIGYDPVAHIDDISSDHAYPSNPSHSGNGLISASLLPLVLMLD</sequence>
<keyword evidence="3" id="KW-1185">Reference proteome</keyword>